<evidence type="ECO:0000313" key="1">
    <source>
        <dbReference type="EMBL" id="GAG15657.1"/>
    </source>
</evidence>
<dbReference type="PANTHER" id="PTHR34218:SF4">
    <property type="entry name" value="ACYL-HOMOSERINE LACTONE ACYLASE QUIP"/>
    <property type="match status" value="1"/>
</dbReference>
<accession>X0VX01</accession>
<proteinExistence type="predicted"/>
<reference evidence="1" key="1">
    <citation type="journal article" date="2014" name="Front. Microbiol.">
        <title>High frequency of phylogenetically diverse reductive dehalogenase-homologous genes in deep subseafloor sedimentary metagenomes.</title>
        <authorList>
            <person name="Kawai M."/>
            <person name="Futagami T."/>
            <person name="Toyoda A."/>
            <person name="Takaki Y."/>
            <person name="Nishi S."/>
            <person name="Hori S."/>
            <person name="Arai W."/>
            <person name="Tsubouchi T."/>
            <person name="Morono Y."/>
            <person name="Uchiyama I."/>
            <person name="Ito T."/>
            <person name="Fujiyama A."/>
            <person name="Inagaki F."/>
            <person name="Takami H."/>
        </authorList>
    </citation>
    <scope>NUCLEOTIDE SEQUENCE</scope>
    <source>
        <strain evidence="1">Expedition CK06-06</strain>
    </source>
</reference>
<dbReference type="GO" id="GO:0017000">
    <property type="term" value="P:antibiotic biosynthetic process"/>
    <property type="evidence" value="ECO:0007669"/>
    <property type="project" value="InterPro"/>
</dbReference>
<protein>
    <submittedName>
        <fullName evidence="1">Uncharacterized protein</fullName>
    </submittedName>
</protein>
<dbReference type="EMBL" id="BARS01032516">
    <property type="protein sequence ID" value="GAG15657.1"/>
    <property type="molecule type" value="Genomic_DNA"/>
</dbReference>
<feature type="non-terminal residue" evidence="1">
    <location>
        <position position="261"/>
    </location>
</feature>
<dbReference type="SUPFAM" id="SSF56235">
    <property type="entry name" value="N-terminal nucleophile aminohydrolases (Ntn hydrolases)"/>
    <property type="match status" value="1"/>
</dbReference>
<sequence>SKDMYLDKEGWKPLEKSEQMIWVKGEKKPERIEISWTDHGPLISPIIVESKNHLSLSWTIYEGGRTLESIYLLNKAQNWREFQDALKLFDSPSQNFVYADKHGNIGYYLSGKIPIRKEEVALFPYPNWEDGSNWEGYLKEEEKPNVYNPDEGFIVTANNKIIPEDFPYYVSFDWDAPFRAERIRELLFKKEKHTVESIRKIQNDIFSKKGEHFLPVLREIKEAKGNLNEALAIIKSWDLLMTSGKEAALFKVFMDAFHEEV</sequence>
<dbReference type="Pfam" id="PF01804">
    <property type="entry name" value="Penicil_amidase"/>
    <property type="match status" value="1"/>
</dbReference>
<dbReference type="PANTHER" id="PTHR34218">
    <property type="entry name" value="PEPTIDASE S45 PENICILLIN AMIDASE"/>
    <property type="match status" value="1"/>
</dbReference>
<organism evidence="1">
    <name type="scientific">marine sediment metagenome</name>
    <dbReference type="NCBI Taxonomy" id="412755"/>
    <lineage>
        <taxon>unclassified sequences</taxon>
        <taxon>metagenomes</taxon>
        <taxon>ecological metagenomes</taxon>
    </lineage>
</organism>
<dbReference type="GO" id="GO:0016787">
    <property type="term" value="F:hydrolase activity"/>
    <property type="evidence" value="ECO:0007669"/>
    <property type="project" value="InterPro"/>
</dbReference>
<name>X0VX01_9ZZZZ</name>
<dbReference type="AlphaFoldDB" id="X0VX01"/>
<dbReference type="Gene3D" id="3.60.20.10">
    <property type="entry name" value="Glutamine Phosphoribosylpyrophosphate, subunit 1, domain 1"/>
    <property type="match status" value="1"/>
</dbReference>
<dbReference type="InterPro" id="IPR029055">
    <property type="entry name" value="Ntn_hydrolases_N"/>
</dbReference>
<comment type="caution">
    <text evidence="1">The sequence shown here is derived from an EMBL/GenBank/DDBJ whole genome shotgun (WGS) entry which is preliminary data.</text>
</comment>
<dbReference type="InterPro" id="IPR002692">
    <property type="entry name" value="S45"/>
</dbReference>
<gene>
    <name evidence="1" type="ORF">S01H1_50467</name>
</gene>
<feature type="non-terminal residue" evidence="1">
    <location>
        <position position="1"/>
    </location>
</feature>